<dbReference type="SUPFAM" id="SSF51905">
    <property type="entry name" value="FAD/NAD(P)-binding domain"/>
    <property type="match status" value="1"/>
</dbReference>
<dbReference type="PANTHER" id="PTHR43476:SF3">
    <property type="entry name" value="FAD-BINDING MONOOXYGENASE"/>
    <property type="match status" value="1"/>
</dbReference>
<dbReference type="InterPro" id="IPR050631">
    <property type="entry name" value="PheA/TfdB_FAD_monoxygenase"/>
</dbReference>
<dbReference type="Gene3D" id="3.30.70.2450">
    <property type="match status" value="1"/>
</dbReference>
<accession>A0ABS4W0V1</accession>
<reference evidence="3 4" key="1">
    <citation type="submission" date="2021-03" db="EMBL/GenBank/DDBJ databases">
        <title>Sequencing the genomes of 1000 actinobacteria strains.</title>
        <authorList>
            <person name="Klenk H.-P."/>
        </authorList>
    </citation>
    <scope>NUCLEOTIDE SEQUENCE [LARGE SCALE GENOMIC DNA]</scope>
    <source>
        <strain evidence="3 4">DSM 45256</strain>
    </source>
</reference>
<evidence type="ECO:0000313" key="3">
    <source>
        <dbReference type="EMBL" id="MBP2369837.1"/>
    </source>
</evidence>
<dbReference type="InterPro" id="IPR036188">
    <property type="entry name" value="FAD/NAD-bd_sf"/>
</dbReference>
<dbReference type="EC" id="1.14.13.127" evidence="3"/>
<evidence type="ECO:0000256" key="1">
    <source>
        <dbReference type="ARBA" id="ARBA00023002"/>
    </source>
</evidence>
<evidence type="ECO:0000259" key="2">
    <source>
        <dbReference type="Pfam" id="PF01494"/>
    </source>
</evidence>
<proteinExistence type="predicted"/>
<dbReference type="Proteomes" id="UP001519295">
    <property type="component" value="Unassembled WGS sequence"/>
</dbReference>
<dbReference type="NCBIfam" id="NF004829">
    <property type="entry name" value="PRK06183.1-3"/>
    <property type="match status" value="1"/>
</dbReference>
<name>A0ABS4W0V1_9PSEU</name>
<dbReference type="GO" id="GO:0008688">
    <property type="term" value="F:3-(3-hydroxyphenyl)propionate hydroxylase activity"/>
    <property type="evidence" value="ECO:0007669"/>
    <property type="project" value="UniProtKB-EC"/>
</dbReference>
<evidence type="ECO:0000313" key="4">
    <source>
        <dbReference type="Proteomes" id="UP001519295"/>
    </source>
</evidence>
<dbReference type="RefSeq" id="WP_210032456.1">
    <property type="nucleotide sequence ID" value="NZ_JAGINU010000001.1"/>
</dbReference>
<sequence>MEIETDVAVIGAGPCGATLANLLGTFGVRTVVLDREPGVTPYPRAVAVDDESLRTFQTAGVIAGVLPDLIRNAPIRYHSSSGRVLAHVGPSGRPYGWPRRNLFLQPLLEETLRRGMDRFPHVTLHTGTEVTALERTGDGVRLDAKSDAGRVVVNARFAVGADGGRSMVRESLGIALEGSTAPSRWLVVDVSGDTLDAPYSAVFCDPDRPTMTIPLPYGHRRFEFKLLPGEDDDRAAGSEFVAGLLRRHYPGALPEVQGRRVYWHHSRIASAFGAGPVFLAGDAAHLQPPFFGQGMNSGIRDATNLAWKLAAVTAGRAGPALLDGYDAERRGHATAMVSFATRVGSMYQPRNRATEIVRDGFFRAVQRIPGARDYILQMKYKPAPRYTAGAVVPAERPDPGSPVGRQFGQPFVEDADGARRLLDDVLGPVVAVIGLTGDPARHLSPEARARLERAGGRTFEVRPSRAGARSGLADPGSGSTGLVDVDGAFRDLVLARPQDEVLVVRPDRYVAAACRADALEGVLDRLHERLDTPR</sequence>
<dbReference type="PANTHER" id="PTHR43476">
    <property type="entry name" value="3-(3-HYDROXY-PHENYL)PROPIONATE/3-HYDROXYCINNAMIC ACID HYDROXYLASE"/>
    <property type="match status" value="1"/>
</dbReference>
<dbReference type="InterPro" id="IPR002938">
    <property type="entry name" value="FAD-bd"/>
</dbReference>
<keyword evidence="4" id="KW-1185">Reference proteome</keyword>
<feature type="domain" description="FAD-binding" evidence="2">
    <location>
        <begin position="4"/>
        <end position="340"/>
    </location>
</feature>
<dbReference type="EMBL" id="JAGINU010000001">
    <property type="protein sequence ID" value="MBP2369837.1"/>
    <property type="molecule type" value="Genomic_DNA"/>
</dbReference>
<keyword evidence="1 3" id="KW-0560">Oxidoreductase</keyword>
<organism evidence="3 4">
    <name type="scientific">Pseudonocardia parietis</name>
    <dbReference type="NCBI Taxonomy" id="570936"/>
    <lineage>
        <taxon>Bacteria</taxon>
        <taxon>Bacillati</taxon>
        <taxon>Actinomycetota</taxon>
        <taxon>Actinomycetes</taxon>
        <taxon>Pseudonocardiales</taxon>
        <taxon>Pseudonocardiaceae</taxon>
        <taxon>Pseudonocardia</taxon>
    </lineage>
</organism>
<dbReference type="Pfam" id="PF01494">
    <property type="entry name" value="FAD_binding_3"/>
    <property type="match status" value="1"/>
</dbReference>
<gene>
    <name evidence="3" type="ORF">JOF36_005533</name>
</gene>
<comment type="caution">
    <text evidence="3">The sequence shown here is derived from an EMBL/GenBank/DDBJ whole genome shotgun (WGS) entry which is preliminary data.</text>
</comment>
<dbReference type="NCBIfam" id="NF004831">
    <property type="entry name" value="PRK06183.1-5"/>
    <property type="match status" value="1"/>
</dbReference>
<protein>
    <submittedName>
        <fullName evidence="3">3-(3-hydroxy-phenyl)propionate hydroxylase</fullName>
        <ecNumber evidence="3">1.14.13.127</ecNumber>
    </submittedName>
</protein>
<dbReference type="PRINTS" id="PR00420">
    <property type="entry name" value="RNGMNOXGNASE"/>
</dbReference>
<dbReference type="Gene3D" id="3.50.50.60">
    <property type="entry name" value="FAD/NAD(P)-binding domain"/>
    <property type="match status" value="1"/>
</dbReference>